<evidence type="ECO:0000313" key="2">
    <source>
        <dbReference type="Proteomes" id="UP001501295"/>
    </source>
</evidence>
<accession>A0ABP8VRK8</accession>
<keyword evidence="2" id="KW-1185">Reference proteome</keyword>
<evidence type="ECO:0000313" key="1">
    <source>
        <dbReference type="EMBL" id="GAA4668317.1"/>
    </source>
</evidence>
<reference evidence="2" key="1">
    <citation type="journal article" date="2019" name="Int. J. Syst. Evol. Microbiol.">
        <title>The Global Catalogue of Microorganisms (GCM) 10K type strain sequencing project: providing services to taxonomists for standard genome sequencing and annotation.</title>
        <authorList>
            <consortium name="The Broad Institute Genomics Platform"/>
            <consortium name="The Broad Institute Genome Sequencing Center for Infectious Disease"/>
            <person name="Wu L."/>
            <person name="Ma J."/>
        </authorList>
    </citation>
    <scope>NUCLEOTIDE SEQUENCE [LARGE SCALE GENOMIC DNA]</scope>
    <source>
        <strain evidence="2">JCM 18956</strain>
    </source>
</reference>
<sequence>MGVGDGVGVADAAGAELGVTVVVSVTAAGGALALHDPWHAVSENRPAVARAAANKVVEREDFIVGCPSGGGVIRVVEP</sequence>
<dbReference type="EMBL" id="BAABLM010000001">
    <property type="protein sequence ID" value="GAA4668317.1"/>
    <property type="molecule type" value="Genomic_DNA"/>
</dbReference>
<name>A0ABP8VRK8_9MICO</name>
<organism evidence="1 2">
    <name type="scientific">Frondihabitans cladoniiphilus</name>
    <dbReference type="NCBI Taxonomy" id="715785"/>
    <lineage>
        <taxon>Bacteria</taxon>
        <taxon>Bacillati</taxon>
        <taxon>Actinomycetota</taxon>
        <taxon>Actinomycetes</taxon>
        <taxon>Micrococcales</taxon>
        <taxon>Microbacteriaceae</taxon>
        <taxon>Frondihabitans</taxon>
    </lineage>
</organism>
<comment type="caution">
    <text evidence="1">The sequence shown here is derived from an EMBL/GenBank/DDBJ whole genome shotgun (WGS) entry which is preliminary data.</text>
</comment>
<proteinExistence type="predicted"/>
<dbReference type="Proteomes" id="UP001501295">
    <property type="component" value="Unassembled WGS sequence"/>
</dbReference>
<gene>
    <name evidence="1" type="ORF">GCM10025780_08700</name>
</gene>
<protein>
    <submittedName>
        <fullName evidence="1">Uncharacterized protein</fullName>
    </submittedName>
</protein>